<dbReference type="Pfam" id="PF00293">
    <property type="entry name" value="NUDIX"/>
    <property type="match status" value="1"/>
</dbReference>
<keyword evidence="3" id="KW-0479">Metal-binding</keyword>
<evidence type="ECO:0000256" key="1">
    <source>
        <dbReference type="ARBA" id="ARBA00001936"/>
    </source>
</evidence>
<feature type="domain" description="Nudix hydrolase" evidence="7">
    <location>
        <begin position="8"/>
        <end position="153"/>
    </location>
</feature>
<proteinExistence type="predicted"/>
<evidence type="ECO:0000256" key="2">
    <source>
        <dbReference type="ARBA" id="ARBA00001946"/>
    </source>
</evidence>
<keyword evidence="5" id="KW-0460">Magnesium</keyword>
<dbReference type="PROSITE" id="PS51462">
    <property type="entry name" value="NUDIX"/>
    <property type="match status" value="1"/>
</dbReference>
<dbReference type="AlphaFoldDB" id="W4M565"/>
<evidence type="ECO:0000256" key="4">
    <source>
        <dbReference type="ARBA" id="ARBA00022801"/>
    </source>
</evidence>
<evidence type="ECO:0000256" key="5">
    <source>
        <dbReference type="ARBA" id="ARBA00022842"/>
    </source>
</evidence>
<dbReference type="Gene3D" id="3.90.79.10">
    <property type="entry name" value="Nucleoside Triphosphate Pyrophosphohydrolase"/>
    <property type="match status" value="2"/>
</dbReference>
<dbReference type="HOGENOM" id="CLU_059078_2_1_7"/>
<dbReference type="CDD" id="cd18870">
    <property type="entry name" value="NUDIX_AcylCoAdiphos_Nudt19"/>
    <property type="match status" value="1"/>
</dbReference>
<dbReference type="EMBL" id="AZHX01000976">
    <property type="protein sequence ID" value="ETX05335.1"/>
    <property type="molecule type" value="Genomic_DNA"/>
</dbReference>
<comment type="caution">
    <text evidence="8">The sequence shown here is derived from an EMBL/GenBank/DDBJ whole genome shotgun (WGS) entry which is preliminary data.</text>
</comment>
<keyword evidence="6" id="KW-0464">Manganese</keyword>
<dbReference type="GO" id="GO:0016818">
    <property type="term" value="F:hydrolase activity, acting on acid anhydrides, in phosphorus-containing anhydrides"/>
    <property type="evidence" value="ECO:0007669"/>
    <property type="project" value="InterPro"/>
</dbReference>
<organism evidence="8 9">
    <name type="scientific">Candidatus Entotheonella gemina</name>
    <dbReference type="NCBI Taxonomy" id="1429439"/>
    <lineage>
        <taxon>Bacteria</taxon>
        <taxon>Pseudomonadati</taxon>
        <taxon>Nitrospinota/Tectimicrobiota group</taxon>
        <taxon>Candidatus Tectimicrobiota</taxon>
        <taxon>Candidatus Entotheonellia</taxon>
        <taxon>Candidatus Entotheonellales</taxon>
        <taxon>Candidatus Entotheonellaceae</taxon>
        <taxon>Candidatus Entotheonella</taxon>
    </lineage>
</organism>
<evidence type="ECO:0000313" key="8">
    <source>
        <dbReference type="EMBL" id="ETX05335.1"/>
    </source>
</evidence>
<dbReference type="PANTHER" id="PTHR12318:SF0">
    <property type="entry name" value="ACYL-COENZYME A DIPHOSPHATASE NUDT19"/>
    <property type="match status" value="1"/>
</dbReference>
<evidence type="ECO:0000313" key="9">
    <source>
        <dbReference type="Proteomes" id="UP000019140"/>
    </source>
</evidence>
<protein>
    <recommendedName>
        <fullName evidence="7">Nudix hydrolase domain-containing protein</fullName>
    </recommendedName>
</protein>
<reference evidence="8 9" key="1">
    <citation type="journal article" date="2014" name="Nature">
        <title>An environmental bacterial taxon with a large and distinct metabolic repertoire.</title>
        <authorList>
            <person name="Wilson M.C."/>
            <person name="Mori T."/>
            <person name="Ruckert C."/>
            <person name="Uria A.R."/>
            <person name="Helf M.J."/>
            <person name="Takada K."/>
            <person name="Gernert C."/>
            <person name="Steffens U.A."/>
            <person name="Heycke N."/>
            <person name="Schmitt S."/>
            <person name="Rinke C."/>
            <person name="Helfrich E.J."/>
            <person name="Brachmann A.O."/>
            <person name="Gurgui C."/>
            <person name="Wakimoto T."/>
            <person name="Kracht M."/>
            <person name="Crusemann M."/>
            <person name="Hentschel U."/>
            <person name="Abe I."/>
            <person name="Matsunaga S."/>
            <person name="Kalinowski J."/>
            <person name="Takeyama H."/>
            <person name="Piel J."/>
        </authorList>
    </citation>
    <scope>NUCLEOTIDE SEQUENCE [LARGE SCALE GENOMIC DNA]</scope>
    <source>
        <strain evidence="9">TSY2</strain>
    </source>
</reference>
<dbReference type="InterPro" id="IPR039121">
    <property type="entry name" value="NUDT19"/>
</dbReference>
<dbReference type="GO" id="GO:0046872">
    <property type="term" value="F:metal ion binding"/>
    <property type="evidence" value="ECO:0007669"/>
    <property type="project" value="UniProtKB-KW"/>
</dbReference>
<sequence>MPDTSPAPARPSATVILIRDTNDGIETLLLRRNSKLAFHGGAWVFPGGRIDPEDYPESQPPDDYAAACRAAVRESYEEAGLAIQTSDLVYLSHWTTPIVQPKRFSTWFFIAAAGREAVQVDGSEIHAHRWMRPHDALEAQRAGEIELPPPTFVTLLKLKAYATAGAALDAIAALEPEVFQPQHFKVPGGACTVYRGDASFDHDDIERPGPRHRLYMIKSGWRYENTL</sequence>
<accession>W4M565</accession>
<evidence type="ECO:0000259" key="7">
    <source>
        <dbReference type="PROSITE" id="PS51462"/>
    </source>
</evidence>
<dbReference type="Proteomes" id="UP000019140">
    <property type="component" value="Unassembled WGS sequence"/>
</dbReference>
<comment type="cofactor">
    <cofactor evidence="2">
        <name>Mg(2+)</name>
        <dbReference type="ChEBI" id="CHEBI:18420"/>
    </cofactor>
</comment>
<keyword evidence="9" id="KW-1185">Reference proteome</keyword>
<dbReference type="InterPro" id="IPR015797">
    <property type="entry name" value="NUDIX_hydrolase-like_dom_sf"/>
</dbReference>
<keyword evidence="4" id="KW-0378">Hydrolase</keyword>
<dbReference type="InterPro" id="IPR000086">
    <property type="entry name" value="NUDIX_hydrolase_dom"/>
</dbReference>
<gene>
    <name evidence="8" type="ORF">ETSY2_23555</name>
</gene>
<evidence type="ECO:0000256" key="6">
    <source>
        <dbReference type="ARBA" id="ARBA00023211"/>
    </source>
</evidence>
<dbReference type="SUPFAM" id="SSF55811">
    <property type="entry name" value="Nudix"/>
    <property type="match status" value="1"/>
</dbReference>
<comment type="cofactor">
    <cofactor evidence="1">
        <name>Mn(2+)</name>
        <dbReference type="ChEBI" id="CHEBI:29035"/>
    </cofactor>
</comment>
<name>W4M565_9BACT</name>
<dbReference type="PANTHER" id="PTHR12318">
    <property type="entry name" value="TESTOSTERONE-REGULATED PROTEIN RP2"/>
    <property type="match status" value="1"/>
</dbReference>
<evidence type="ECO:0000256" key="3">
    <source>
        <dbReference type="ARBA" id="ARBA00022723"/>
    </source>
</evidence>